<dbReference type="AlphaFoldDB" id="A0A2T5ZYW2"/>
<protein>
    <submittedName>
        <fullName evidence="1">Uncharacterized protein</fullName>
    </submittedName>
</protein>
<evidence type="ECO:0000313" key="2">
    <source>
        <dbReference type="Proteomes" id="UP000244224"/>
    </source>
</evidence>
<evidence type="ECO:0000313" key="1">
    <source>
        <dbReference type="EMBL" id="PTX36756.1"/>
    </source>
</evidence>
<keyword evidence="2" id="KW-1185">Reference proteome</keyword>
<dbReference type="EMBL" id="QBKP01000057">
    <property type="protein sequence ID" value="PTX36756.1"/>
    <property type="molecule type" value="Genomic_DNA"/>
</dbReference>
<organism evidence="1 2">
    <name type="scientific">Gemmobacter caeni</name>
    <dbReference type="NCBI Taxonomy" id="589035"/>
    <lineage>
        <taxon>Bacteria</taxon>
        <taxon>Pseudomonadati</taxon>
        <taxon>Pseudomonadota</taxon>
        <taxon>Alphaproteobacteria</taxon>
        <taxon>Rhodobacterales</taxon>
        <taxon>Paracoccaceae</taxon>
        <taxon>Gemmobacter</taxon>
    </lineage>
</organism>
<feature type="non-terminal residue" evidence="1">
    <location>
        <position position="905"/>
    </location>
</feature>
<proteinExistence type="predicted"/>
<dbReference type="Gene3D" id="1.20.5.340">
    <property type="match status" value="1"/>
</dbReference>
<comment type="caution">
    <text evidence="1">The sequence shown here is derived from an EMBL/GenBank/DDBJ whole genome shotgun (WGS) entry which is preliminary data.</text>
</comment>
<name>A0A2T5ZYW2_9RHOB</name>
<accession>A0A2T5ZYW2</accession>
<dbReference type="RefSeq" id="WP_170120586.1">
    <property type="nucleotide sequence ID" value="NZ_QBKP01000057.1"/>
</dbReference>
<gene>
    <name evidence="1" type="ORF">C8N34_1573</name>
</gene>
<reference evidence="1 2" key="1">
    <citation type="submission" date="2018-04" db="EMBL/GenBank/DDBJ databases">
        <title>Genomic Encyclopedia of Archaeal and Bacterial Type Strains, Phase II (KMG-II): from individual species to whole genera.</title>
        <authorList>
            <person name="Goeker M."/>
        </authorList>
    </citation>
    <scope>NUCLEOTIDE SEQUENCE [LARGE SCALE GENOMIC DNA]</scope>
    <source>
        <strain evidence="1 2">DSM 21823</strain>
    </source>
</reference>
<sequence length="905" mass="94798">AYEVSARLISGRKTAWTGWLGATTASLKLGPADLDWSQLETEILGQVDALQQWVDGEVDALVGLIGDEAQARGDAVQALGDQIAGVADGIAAEAEARGNAIQTLADGLADIAQDISDEVARRADNVRTLARNYRRVTRSMDELRDWVGDLDYRRYREKEQLRTDLSKSLREFRATFEETITVAASERAAITQRVTSLEADSLDTRAQILAVDTARVNGEEALAQSIAGLSVGTVNQFDHVKIWYYDDDAEGWTGSPAAPTVAEGYMRPADGAGAYVISPSGLGVRAVRYPQLRARLRRVGSPVWTGYLWWADAGQSFVTGRRVAIPEPVWSGDEALITVTPGWAATVDRVRLDLTPQDASNHVLVDWIAIGRPAPGATSAELVEERTARLAADNAQAAAILDMQAGITDVQGNLAATAGAVDALTIEVTETGATVASQATALTELQTEVAGKASADAVAALESRTSATETAVKTGSAATTSLRASLLPLASEVLDQGFAEFLARRKARKAMVAADQSLTAQIRAVDDRLILTADAVTRLELDLPKLASATAVDALRLRVTTAEGRITSQGEAITALNTALPGKASASALEALTSRVTLTESGIVSLGQSVTDLGTAVAGKAGTDVVAALESRTSKTEAAVKTGGAATTSLRASLLPLASEVLDQGFAEFLARRKVRKAVAEADQSLTAQIRAVDDRLILTADAVTRLQLDLPNLASATAVDALRLRVTTAEGRITSQGEAITALNTALPGKASASALEALTSRVTLTESGIVSLGQSVTDLGTAIAGKAGTDVVDALESRTSATETAVKTGGAATTSLRASLLPLASEVLDQGFAEFLARRKVRKAVAEADQSLTAQIRAVDDRLTLTADAVTRLQLDLPNLASATAVDALRLRVTTAEGRITSQ</sequence>
<feature type="non-terminal residue" evidence="1">
    <location>
        <position position="1"/>
    </location>
</feature>
<dbReference type="Proteomes" id="UP000244224">
    <property type="component" value="Unassembled WGS sequence"/>
</dbReference>